<evidence type="ECO:0000256" key="6">
    <source>
        <dbReference type="ARBA" id="ARBA00023136"/>
    </source>
</evidence>
<feature type="domain" description="ABC3 transporter permease C-terminal" evidence="8">
    <location>
        <begin position="278"/>
        <end position="383"/>
    </location>
</feature>
<feature type="transmembrane region" description="Helical" evidence="7">
    <location>
        <begin position="20"/>
        <end position="40"/>
    </location>
</feature>
<dbReference type="PANTHER" id="PTHR30489">
    <property type="entry name" value="LIPOPROTEIN-RELEASING SYSTEM TRANSMEMBRANE PROTEIN LOLE"/>
    <property type="match status" value="1"/>
</dbReference>
<keyword evidence="5 7" id="KW-1133">Transmembrane helix</keyword>
<comment type="subcellular location">
    <subcellularLocation>
        <location evidence="1">Cell membrane</location>
        <topology evidence="1">Multi-pass membrane protein</topology>
    </subcellularLocation>
</comment>
<evidence type="ECO:0000259" key="9">
    <source>
        <dbReference type="Pfam" id="PF12704"/>
    </source>
</evidence>
<keyword evidence="6 7" id="KW-0472">Membrane</keyword>
<dbReference type="InterPro" id="IPR003838">
    <property type="entry name" value="ABC3_permease_C"/>
</dbReference>
<keyword evidence="4 7" id="KW-0812">Transmembrane</keyword>
<dbReference type="Pfam" id="PF02687">
    <property type="entry name" value="FtsX"/>
    <property type="match status" value="1"/>
</dbReference>
<evidence type="ECO:0000256" key="7">
    <source>
        <dbReference type="SAM" id="Phobius"/>
    </source>
</evidence>
<dbReference type="PANTHER" id="PTHR30489:SF0">
    <property type="entry name" value="LIPOPROTEIN-RELEASING SYSTEM TRANSMEMBRANE PROTEIN LOLE"/>
    <property type="match status" value="1"/>
</dbReference>
<evidence type="ECO:0000256" key="4">
    <source>
        <dbReference type="ARBA" id="ARBA00022692"/>
    </source>
</evidence>
<accession>A0A0K1PW09</accession>
<gene>
    <name evidence="10" type="ORF">AKJ09_04250</name>
</gene>
<comment type="similarity">
    <text evidence="2">Belongs to the ABC-4 integral membrane protein family. LolC/E subfamily.</text>
</comment>
<dbReference type="KEGG" id="llu:AKJ09_04250"/>
<sequence length="389" mass="40633">MRGSLLAYSLSSLLRRKARSLALGGGLVFAVGLIAAVVFLTESLRAAAERAHAAYPDIVVQKLVGGRPTTIPQNEADKLGDIPSVRSVAPRIWGYVFVPALQGNVTIVGTGEGASPISMGNGVLAEGRDLQRGAHEMVAGTELAKFLGMLPGDELGLPGASQDAHALKLVGTFRSSLDLWTADVILVDDADARALLGVPAGDATDLAVGLANPQEARVVARSITERIPGARVIERDLLTRVYHLAYGRRAGLVLGATIPAILALLVLAWDRASGVGPEERKEIAVLKAVGWSTSDVLWAKLFESVLVGASATALGLLLGYAWVFWLGAPGLRPALVGWSVLYPRAPLVPAVDLAQLLGIGLAVLGPFVLASIVPAWRAATADPLETMRG</sequence>
<dbReference type="InterPro" id="IPR051447">
    <property type="entry name" value="Lipoprotein-release_system"/>
</dbReference>
<protein>
    <submittedName>
        <fullName evidence="10">ABC transporter, permease protein</fullName>
    </submittedName>
</protein>
<organism evidence="10 11">
    <name type="scientific">Labilithrix luteola</name>
    <dbReference type="NCBI Taxonomy" id="1391654"/>
    <lineage>
        <taxon>Bacteria</taxon>
        <taxon>Pseudomonadati</taxon>
        <taxon>Myxococcota</taxon>
        <taxon>Polyangia</taxon>
        <taxon>Polyangiales</taxon>
        <taxon>Labilitrichaceae</taxon>
        <taxon>Labilithrix</taxon>
    </lineage>
</organism>
<dbReference type="STRING" id="1391654.AKJ09_04250"/>
<evidence type="ECO:0000313" key="10">
    <source>
        <dbReference type="EMBL" id="AKU97586.1"/>
    </source>
</evidence>
<evidence type="ECO:0000256" key="2">
    <source>
        <dbReference type="ARBA" id="ARBA00005236"/>
    </source>
</evidence>
<evidence type="ECO:0000256" key="1">
    <source>
        <dbReference type="ARBA" id="ARBA00004651"/>
    </source>
</evidence>
<dbReference type="Proteomes" id="UP000064967">
    <property type="component" value="Chromosome"/>
</dbReference>
<feature type="transmembrane region" description="Helical" evidence="7">
    <location>
        <begin position="250"/>
        <end position="269"/>
    </location>
</feature>
<feature type="domain" description="MacB-like periplasmic core" evidence="9">
    <location>
        <begin position="26"/>
        <end position="223"/>
    </location>
</feature>
<dbReference type="RefSeq" id="WP_169927671.1">
    <property type="nucleotide sequence ID" value="NZ_CP012333.1"/>
</dbReference>
<keyword evidence="11" id="KW-1185">Reference proteome</keyword>
<name>A0A0K1PW09_9BACT</name>
<dbReference type="GO" id="GO:0098797">
    <property type="term" value="C:plasma membrane protein complex"/>
    <property type="evidence" value="ECO:0007669"/>
    <property type="project" value="TreeGrafter"/>
</dbReference>
<evidence type="ECO:0000313" key="11">
    <source>
        <dbReference type="Proteomes" id="UP000064967"/>
    </source>
</evidence>
<keyword evidence="3" id="KW-1003">Cell membrane</keyword>
<reference evidence="10 11" key="1">
    <citation type="submission" date="2015-08" db="EMBL/GenBank/DDBJ databases">
        <authorList>
            <person name="Babu N.S."/>
            <person name="Beckwith C.J."/>
            <person name="Beseler K.G."/>
            <person name="Brison A."/>
            <person name="Carone J.V."/>
            <person name="Caskin T.P."/>
            <person name="Diamond M."/>
            <person name="Durham M.E."/>
            <person name="Foxe J.M."/>
            <person name="Go M."/>
            <person name="Henderson B.A."/>
            <person name="Jones I.B."/>
            <person name="McGettigan J.A."/>
            <person name="Micheletti S.J."/>
            <person name="Nasrallah M.E."/>
            <person name="Ortiz D."/>
            <person name="Piller C.R."/>
            <person name="Privatt S.R."/>
            <person name="Schneider S.L."/>
            <person name="Sharp S."/>
            <person name="Smith T.C."/>
            <person name="Stanton J.D."/>
            <person name="Ullery H.E."/>
            <person name="Wilson R.J."/>
            <person name="Serrano M.G."/>
            <person name="Buck G."/>
            <person name="Lee V."/>
            <person name="Wang Y."/>
            <person name="Carvalho R."/>
            <person name="Voegtly L."/>
            <person name="Shi R."/>
            <person name="Duckworth R."/>
            <person name="Johnson A."/>
            <person name="Loviza R."/>
            <person name="Walstead R."/>
            <person name="Shah Z."/>
            <person name="Kiflezghi M."/>
            <person name="Wade K."/>
            <person name="Ball S.L."/>
            <person name="Bradley K.W."/>
            <person name="Asai D.J."/>
            <person name="Bowman C.A."/>
            <person name="Russell D.A."/>
            <person name="Pope W.H."/>
            <person name="Jacobs-Sera D."/>
            <person name="Hendrix R.W."/>
            <person name="Hatfull G.F."/>
        </authorList>
    </citation>
    <scope>NUCLEOTIDE SEQUENCE [LARGE SCALE GENOMIC DNA]</scope>
    <source>
        <strain evidence="10 11">DSM 27648</strain>
    </source>
</reference>
<feature type="transmembrane region" description="Helical" evidence="7">
    <location>
        <begin position="305"/>
        <end position="326"/>
    </location>
</feature>
<evidence type="ECO:0000256" key="5">
    <source>
        <dbReference type="ARBA" id="ARBA00022989"/>
    </source>
</evidence>
<evidence type="ECO:0000256" key="3">
    <source>
        <dbReference type="ARBA" id="ARBA00022475"/>
    </source>
</evidence>
<evidence type="ECO:0000259" key="8">
    <source>
        <dbReference type="Pfam" id="PF02687"/>
    </source>
</evidence>
<dbReference type="EMBL" id="CP012333">
    <property type="protein sequence ID" value="AKU97586.1"/>
    <property type="molecule type" value="Genomic_DNA"/>
</dbReference>
<dbReference type="GO" id="GO:0044874">
    <property type="term" value="P:lipoprotein localization to outer membrane"/>
    <property type="evidence" value="ECO:0007669"/>
    <property type="project" value="TreeGrafter"/>
</dbReference>
<dbReference type="InterPro" id="IPR025857">
    <property type="entry name" value="MacB_PCD"/>
</dbReference>
<dbReference type="AlphaFoldDB" id="A0A0K1PW09"/>
<dbReference type="Pfam" id="PF12704">
    <property type="entry name" value="MacB_PCD"/>
    <property type="match status" value="1"/>
</dbReference>
<proteinExistence type="inferred from homology"/>
<feature type="transmembrane region" description="Helical" evidence="7">
    <location>
        <begin position="347"/>
        <end position="373"/>
    </location>
</feature>